<keyword evidence="1 2" id="KW-0175">Coiled coil</keyword>
<dbReference type="FunFam" id="1.20.5.340:FF:000001">
    <property type="entry name" value="Tropomyosin alpha-1 chain isoform 2"/>
    <property type="match status" value="1"/>
</dbReference>
<keyword evidence="5" id="KW-1185">Reference proteome</keyword>
<sequence>MDQIKKRMAALRIEADESAAKAEELSTKVKTLEQENLQKEQEITSLQHKNSMLEQEVEKLEKLHGDAKAAADDSAQHGTQNEALTRKLQLLEEEAEKNDKQLRETNEKYVSSLVQPPPNTVTPEWIDEWRLRQTDVKAGHYERKVQALEAARDQWETKYEEMAKKYADTKKELDDFVAEIGNI</sequence>
<proteinExistence type="predicted"/>
<dbReference type="SUPFAM" id="SSF57997">
    <property type="entry name" value="Tropomyosin"/>
    <property type="match status" value="1"/>
</dbReference>
<protein>
    <submittedName>
        <fullName evidence="4">Tropomyosin-1</fullName>
    </submittedName>
</protein>
<dbReference type="OrthoDB" id="128924at2759"/>
<evidence type="ECO:0000313" key="5">
    <source>
        <dbReference type="Proteomes" id="UP000660729"/>
    </source>
</evidence>
<evidence type="ECO:0000256" key="2">
    <source>
        <dbReference type="SAM" id="Coils"/>
    </source>
</evidence>
<feature type="region of interest" description="Disordered" evidence="3">
    <location>
        <begin position="63"/>
        <end position="122"/>
    </location>
</feature>
<gene>
    <name evidence="4" type="ORF">HII31_05619</name>
</gene>
<evidence type="ECO:0000313" key="4">
    <source>
        <dbReference type="EMBL" id="KAF7193058.1"/>
    </source>
</evidence>
<dbReference type="Gene3D" id="1.20.5.340">
    <property type="match status" value="1"/>
</dbReference>
<reference evidence="4" key="1">
    <citation type="submission" date="2020-04" db="EMBL/GenBank/DDBJ databases">
        <title>Draft genome resource of the tomato pathogen Pseudocercospora fuligena.</title>
        <authorList>
            <person name="Zaccaron A."/>
        </authorList>
    </citation>
    <scope>NUCLEOTIDE SEQUENCE</scope>
    <source>
        <strain evidence="4">PF001</strain>
    </source>
</reference>
<accession>A0A8H6RLI5</accession>
<feature type="compositionally biased region" description="Basic and acidic residues" evidence="3">
    <location>
        <begin position="63"/>
        <end position="75"/>
    </location>
</feature>
<feature type="coiled-coil region" evidence="2">
    <location>
        <begin position="138"/>
        <end position="179"/>
    </location>
</feature>
<dbReference type="EMBL" id="JABCIY010000096">
    <property type="protein sequence ID" value="KAF7193058.1"/>
    <property type="molecule type" value="Genomic_DNA"/>
</dbReference>
<dbReference type="Proteomes" id="UP000660729">
    <property type="component" value="Unassembled WGS sequence"/>
</dbReference>
<organism evidence="4 5">
    <name type="scientific">Pseudocercospora fuligena</name>
    <dbReference type="NCBI Taxonomy" id="685502"/>
    <lineage>
        <taxon>Eukaryota</taxon>
        <taxon>Fungi</taxon>
        <taxon>Dikarya</taxon>
        <taxon>Ascomycota</taxon>
        <taxon>Pezizomycotina</taxon>
        <taxon>Dothideomycetes</taxon>
        <taxon>Dothideomycetidae</taxon>
        <taxon>Mycosphaerellales</taxon>
        <taxon>Mycosphaerellaceae</taxon>
        <taxon>Pseudocercospora</taxon>
    </lineage>
</organism>
<evidence type="ECO:0000256" key="1">
    <source>
        <dbReference type="ARBA" id="ARBA00023054"/>
    </source>
</evidence>
<dbReference type="InterPro" id="IPR000533">
    <property type="entry name" value="Tropomyosin"/>
</dbReference>
<dbReference type="Pfam" id="PF00261">
    <property type="entry name" value="Tropomyosin"/>
    <property type="match status" value="2"/>
</dbReference>
<dbReference type="AlphaFoldDB" id="A0A8H6RLI5"/>
<evidence type="ECO:0000256" key="3">
    <source>
        <dbReference type="SAM" id="MobiDB-lite"/>
    </source>
</evidence>
<comment type="caution">
    <text evidence="4">The sequence shown here is derived from an EMBL/GenBank/DDBJ whole genome shotgun (WGS) entry which is preliminary data.</text>
</comment>
<feature type="compositionally biased region" description="Basic and acidic residues" evidence="3">
    <location>
        <begin position="97"/>
        <end position="107"/>
    </location>
</feature>
<name>A0A8H6RLI5_9PEZI</name>